<dbReference type="PANTHER" id="PTHR37422:SF13">
    <property type="entry name" value="LIPOPOLYSACCHARIDE BIOSYNTHESIS PROTEIN PA4999-RELATED"/>
    <property type="match status" value="1"/>
</dbReference>
<comment type="subcellular location">
    <subcellularLocation>
        <location evidence="1">Membrane</location>
        <topology evidence="1">Multi-pass membrane protein</topology>
    </subcellularLocation>
</comment>
<evidence type="ECO:0000313" key="8">
    <source>
        <dbReference type="Proteomes" id="UP000192678"/>
    </source>
</evidence>
<dbReference type="GO" id="GO:0016020">
    <property type="term" value="C:membrane"/>
    <property type="evidence" value="ECO:0007669"/>
    <property type="project" value="UniProtKB-SubCell"/>
</dbReference>
<feature type="transmembrane region" description="Helical" evidence="5">
    <location>
        <begin position="22"/>
        <end position="43"/>
    </location>
</feature>
<evidence type="ECO:0000256" key="4">
    <source>
        <dbReference type="ARBA" id="ARBA00023136"/>
    </source>
</evidence>
<keyword evidence="8" id="KW-1185">Reference proteome</keyword>
<accession>A0A1W2ET93</accession>
<dbReference type="InterPro" id="IPR007016">
    <property type="entry name" value="O-antigen_ligase-rel_domated"/>
</dbReference>
<evidence type="ECO:0000259" key="6">
    <source>
        <dbReference type="Pfam" id="PF04932"/>
    </source>
</evidence>
<dbReference type="Proteomes" id="UP000192678">
    <property type="component" value="Unassembled WGS sequence"/>
</dbReference>
<dbReference type="GO" id="GO:0016874">
    <property type="term" value="F:ligase activity"/>
    <property type="evidence" value="ECO:0007669"/>
    <property type="project" value="UniProtKB-KW"/>
</dbReference>
<name>A0A1W2ET93_9SPHI</name>
<feature type="transmembrane region" description="Helical" evidence="5">
    <location>
        <begin position="199"/>
        <end position="219"/>
    </location>
</feature>
<evidence type="ECO:0000256" key="1">
    <source>
        <dbReference type="ARBA" id="ARBA00004141"/>
    </source>
</evidence>
<keyword evidence="7" id="KW-0436">Ligase</keyword>
<dbReference type="PANTHER" id="PTHR37422">
    <property type="entry name" value="TEICHURONIC ACID BIOSYNTHESIS PROTEIN TUAE"/>
    <property type="match status" value="1"/>
</dbReference>
<keyword evidence="3 5" id="KW-1133">Transmembrane helix</keyword>
<protein>
    <submittedName>
        <fullName evidence="7">O-antigen ligase like membrane protein</fullName>
    </submittedName>
</protein>
<reference evidence="7 8" key="1">
    <citation type="submission" date="2017-04" db="EMBL/GenBank/DDBJ databases">
        <authorList>
            <person name="Afonso C.L."/>
            <person name="Miller P.J."/>
            <person name="Scott M.A."/>
            <person name="Spackman E."/>
            <person name="Goraichik I."/>
            <person name="Dimitrov K.M."/>
            <person name="Suarez D.L."/>
            <person name="Swayne D.E."/>
        </authorList>
    </citation>
    <scope>NUCLEOTIDE SEQUENCE [LARGE SCALE GENOMIC DNA]</scope>
    <source>
        <strain evidence="7 8">DSM 19625</strain>
    </source>
</reference>
<feature type="domain" description="O-antigen ligase-related" evidence="6">
    <location>
        <begin position="167"/>
        <end position="304"/>
    </location>
</feature>
<evidence type="ECO:0000256" key="5">
    <source>
        <dbReference type="SAM" id="Phobius"/>
    </source>
</evidence>
<dbReference type="EMBL" id="FWYB01000015">
    <property type="protein sequence ID" value="SMD12917.1"/>
    <property type="molecule type" value="Genomic_DNA"/>
</dbReference>
<organism evidence="7 8">
    <name type="scientific">Pedobacter nyackensis</name>
    <dbReference type="NCBI Taxonomy" id="475255"/>
    <lineage>
        <taxon>Bacteria</taxon>
        <taxon>Pseudomonadati</taxon>
        <taxon>Bacteroidota</taxon>
        <taxon>Sphingobacteriia</taxon>
        <taxon>Sphingobacteriales</taxon>
        <taxon>Sphingobacteriaceae</taxon>
        <taxon>Pedobacter</taxon>
    </lineage>
</organism>
<feature type="transmembrane region" description="Helical" evidence="5">
    <location>
        <begin position="292"/>
        <end position="318"/>
    </location>
</feature>
<gene>
    <name evidence="7" type="ORF">SAMN04488101_115124</name>
</gene>
<feature type="transmembrane region" description="Helical" evidence="5">
    <location>
        <begin position="353"/>
        <end position="372"/>
    </location>
</feature>
<dbReference type="STRING" id="475255.SAMN04488101_115124"/>
<proteinExistence type="predicted"/>
<sequence length="382" mass="42779">MAVIILNNEFDWKRINNVLTKLMFVWFIISVVEIINPAGASIRGWVQEVRSTALFPILIIPLVFLLFDSEHKLNLFLGLIISLSFLATLNGIKQEHIGPSAGEQRFLDMGGAVTHVLWGKLRVFSFYNDAGQFGASQASFILVALMIALGPFRTWIRILMVLISGAFVYGMLISGTRGALFALVVGAFFAIFLTRNIKILVLGAIAALMCLFVLKYTTIGNGNYAIYRMRTVFDPKEASLNVRLENQHILAEYLKSHPFGGGLGVIGAWGKEYNRDKFLSTIEPDSYWVKLWAMYGIVGFTFWFCMMMFILGKCCGIIWKIRNIKLRYKAIALLSSTAGIFFCSYGNEVMNAMPSAIVVAMSLAFIFMCPEFDQSHDTPVLN</sequence>
<feature type="transmembrane region" description="Helical" evidence="5">
    <location>
        <begin position="178"/>
        <end position="194"/>
    </location>
</feature>
<dbReference type="Pfam" id="PF04932">
    <property type="entry name" value="Wzy_C"/>
    <property type="match status" value="1"/>
</dbReference>
<feature type="transmembrane region" description="Helical" evidence="5">
    <location>
        <begin position="49"/>
        <end position="67"/>
    </location>
</feature>
<dbReference type="InterPro" id="IPR051533">
    <property type="entry name" value="WaaL-like"/>
</dbReference>
<dbReference type="AlphaFoldDB" id="A0A1W2ET93"/>
<evidence type="ECO:0000256" key="3">
    <source>
        <dbReference type="ARBA" id="ARBA00022989"/>
    </source>
</evidence>
<evidence type="ECO:0000313" key="7">
    <source>
        <dbReference type="EMBL" id="SMD12917.1"/>
    </source>
</evidence>
<keyword evidence="2 5" id="KW-0812">Transmembrane</keyword>
<dbReference type="RefSeq" id="WP_235005395.1">
    <property type="nucleotide sequence ID" value="NZ_FWYB01000015.1"/>
</dbReference>
<keyword evidence="4 5" id="KW-0472">Membrane</keyword>
<feature type="transmembrane region" description="Helical" evidence="5">
    <location>
        <begin position="74"/>
        <end position="92"/>
    </location>
</feature>
<evidence type="ECO:0000256" key="2">
    <source>
        <dbReference type="ARBA" id="ARBA00022692"/>
    </source>
</evidence>